<reference evidence="2 3" key="1">
    <citation type="submission" date="2024-01" db="EMBL/GenBank/DDBJ databases">
        <title>Genome assemblies of Stephania.</title>
        <authorList>
            <person name="Yang L."/>
        </authorList>
    </citation>
    <scope>NUCLEOTIDE SEQUENCE [LARGE SCALE GENOMIC DNA]</scope>
    <source>
        <strain evidence="2">YNDBR</strain>
        <tissue evidence="2">Leaf</tissue>
    </source>
</reference>
<feature type="compositionally biased region" description="Basic residues" evidence="1">
    <location>
        <begin position="35"/>
        <end position="55"/>
    </location>
</feature>
<name>A0AAP0J6C4_9MAGN</name>
<evidence type="ECO:0000256" key="1">
    <source>
        <dbReference type="SAM" id="MobiDB-lite"/>
    </source>
</evidence>
<feature type="region of interest" description="Disordered" evidence="1">
    <location>
        <begin position="35"/>
        <end position="56"/>
    </location>
</feature>
<evidence type="ECO:0000313" key="3">
    <source>
        <dbReference type="Proteomes" id="UP001420932"/>
    </source>
</evidence>
<sequence length="210" mass="23288">MFGYAILKCQQNDNRCDDLKYENLILNILVVHKTSKSNKEHGKKSSSKKYGKKKAYQALTTERNDSMRSYGNEAHDTTIPRSTQERCSINQAGVMKHEFIPRLQRIEDRVTELPTCWNSKSSGSDLGDGSGKHATMSETLKLRKPNPDDLGYADSVSVEEVGGILGLSCSFCLCRAMMAERGPIKSGGSLIEWELVPLIAHIPVTIPAII</sequence>
<comment type="caution">
    <text evidence="2">The sequence shown here is derived from an EMBL/GenBank/DDBJ whole genome shotgun (WGS) entry which is preliminary data.</text>
</comment>
<keyword evidence="3" id="KW-1185">Reference proteome</keyword>
<dbReference type="EMBL" id="JBBNAF010000007">
    <property type="protein sequence ID" value="KAK9127805.1"/>
    <property type="molecule type" value="Genomic_DNA"/>
</dbReference>
<evidence type="ECO:0000313" key="2">
    <source>
        <dbReference type="EMBL" id="KAK9127805.1"/>
    </source>
</evidence>
<accession>A0AAP0J6C4</accession>
<protein>
    <submittedName>
        <fullName evidence="2">Uncharacterized protein</fullName>
    </submittedName>
</protein>
<dbReference type="AlphaFoldDB" id="A0AAP0J6C4"/>
<gene>
    <name evidence="2" type="ORF">Syun_016602</name>
</gene>
<proteinExistence type="predicted"/>
<dbReference type="Proteomes" id="UP001420932">
    <property type="component" value="Unassembled WGS sequence"/>
</dbReference>
<organism evidence="2 3">
    <name type="scientific">Stephania yunnanensis</name>
    <dbReference type="NCBI Taxonomy" id="152371"/>
    <lineage>
        <taxon>Eukaryota</taxon>
        <taxon>Viridiplantae</taxon>
        <taxon>Streptophyta</taxon>
        <taxon>Embryophyta</taxon>
        <taxon>Tracheophyta</taxon>
        <taxon>Spermatophyta</taxon>
        <taxon>Magnoliopsida</taxon>
        <taxon>Ranunculales</taxon>
        <taxon>Menispermaceae</taxon>
        <taxon>Menispermoideae</taxon>
        <taxon>Cissampelideae</taxon>
        <taxon>Stephania</taxon>
    </lineage>
</organism>